<evidence type="ECO:0000313" key="1">
    <source>
        <dbReference type="EMBL" id="SFD49924.1"/>
    </source>
</evidence>
<dbReference type="OrthoDB" id="6293523at2"/>
<name>A0A1I1STY3_9GAMM</name>
<reference evidence="1 2" key="1">
    <citation type="submission" date="2016-10" db="EMBL/GenBank/DDBJ databases">
        <authorList>
            <person name="de Groot N.N."/>
        </authorList>
    </citation>
    <scope>NUCLEOTIDE SEQUENCE [LARGE SCALE GENOMIC DNA]</scope>
    <source>
        <strain evidence="1 2">DSM 6059</strain>
    </source>
</reference>
<evidence type="ECO:0000313" key="2">
    <source>
        <dbReference type="Proteomes" id="UP000198862"/>
    </source>
</evidence>
<dbReference type="RefSeq" id="WP_091990508.1">
    <property type="nucleotide sequence ID" value="NZ_FOLO01000063.1"/>
</dbReference>
<sequence>MKMIQLLSQLTPEQARKHVIIKDTKQNKQQNEISLALNLGGCIVPLDVIEPGATLLNVQKGQVDIVIEQLKGAINRGAFDAVFHVMIKKFQQLSTDLSSIKN</sequence>
<accession>A0A1I1STY3</accession>
<protein>
    <submittedName>
        <fullName evidence="1">Uncharacterized protein</fullName>
    </submittedName>
</protein>
<organism evidence="1 2">
    <name type="scientific">Pseudoalteromonas denitrificans DSM 6059</name>
    <dbReference type="NCBI Taxonomy" id="1123010"/>
    <lineage>
        <taxon>Bacteria</taxon>
        <taxon>Pseudomonadati</taxon>
        <taxon>Pseudomonadota</taxon>
        <taxon>Gammaproteobacteria</taxon>
        <taxon>Alteromonadales</taxon>
        <taxon>Pseudoalteromonadaceae</taxon>
        <taxon>Pseudoalteromonas</taxon>
    </lineage>
</organism>
<dbReference type="Proteomes" id="UP000198862">
    <property type="component" value="Unassembled WGS sequence"/>
</dbReference>
<gene>
    <name evidence="1" type="ORF">SAMN02745724_04684</name>
</gene>
<keyword evidence="2" id="KW-1185">Reference proteome</keyword>
<dbReference type="EMBL" id="FOLO01000063">
    <property type="protein sequence ID" value="SFD49924.1"/>
    <property type="molecule type" value="Genomic_DNA"/>
</dbReference>
<dbReference type="AlphaFoldDB" id="A0A1I1STY3"/>
<proteinExistence type="predicted"/>